<evidence type="ECO:0000256" key="2">
    <source>
        <dbReference type="SAM" id="SignalP"/>
    </source>
</evidence>
<sequence length="270" mass="26914">MIKILAVTLIACASFVSAQLDVGSISAGCAAALNSVVANPEASACLSPNSFVPILSAQNASIIAPIDSWLTTICAAGPCSNATLSAIITNVTTGCPSELDVAGATSTEIAASIISTVQQYYPVVRKIVCLKDGSANCITKTLTSIESFVGGSLSVSKVLQLVISSGPNAQSIPSNITCTNCVKAAYNVLAQDIPSLVSDVAPSAQSQCGASFTDGKTPDDITQSAADLAAPLPSGSSAALGSVSLLTRGAFTGIIVSAFVAASTAFAFLA</sequence>
<dbReference type="EMBL" id="LUEZ02000041">
    <property type="protein sequence ID" value="RDB25207.1"/>
    <property type="molecule type" value="Genomic_DNA"/>
</dbReference>
<gene>
    <name evidence="3" type="ORF">Hypma_007785</name>
</gene>
<name>A0A369JXE2_HYPMA</name>
<dbReference type="InParanoid" id="A0A369JXE2"/>
<organism evidence="3 4">
    <name type="scientific">Hypsizygus marmoreus</name>
    <name type="common">White beech mushroom</name>
    <name type="synonym">Agaricus marmoreus</name>
    <dbReference type="NCBI Taxonomy" id="39966"/>
    <lineage>
        <taxon>Eukaryota</taxon>
        <taxon>Fungi</taxon>
        <taxon>Dikarya</taxon>
        <taxon>Basidiomycota</taxon>
        <taxon>Agaricomycotina</taxon>
        <taxon>Agaricomycetes</taxon>
        <taxon>Agaricomycetidae</taxon>
        <taxon>Agaricales</taxon>
        <taxon>Tricholomatineae</taxon>
        <taxon>Lyophyllaceae</taxon>
        <taxon>Hypsizygus</taxon>
    </lineage>
</organism>
<evidence type="ECO:0000313" key="3">
    <source>
        <dbReference type="EMBL" id="RDB25207.1"/>
    </source>
</evidence>
<proteinExistence type="predicted"/>
<keyword evidence="1" id="KW-0812">Transmembrane</keyword>
<keyword evidence="1" id="KW-0472">Membrane</keyword>
<keyword evidence="4" id="KW-1185">Reference proteome</keyword>
<dbReference type="PANTHER" id="PTHR34862">
    <property type="entry name" value="SPARK DOMAIN-CONTAINING PROTEIN"/>
    <property type="match status" value="1"/>
</dbReference>
<feature type="transmembrane region" description="Helical" evidence="1">
    <location>
        <begin position="250"/>
        <end position="269"/>
    </location>
</feature>
<dbReference type="AlphaFoldDB" id="A0A369JXE2"/>
<keyword evidence="1" id="KW-1133">Transmembrane helix</keyword>
<keyword evidence="2" id="KW-0732">Signal</keyword>
<dbReference type="PANTHER" id="PTHR34862:SF1">
    <property type="entry name" value="SPARK DOMAIN-CONTAINING PROTEIN"/>
    <property type="match status" value="1"/>
</dbReference>
<reference evidence="3" key="1">
    <citation type="submission" date="2018-04" db="EMBL/GenBank/DDBJ databases">
        <title>Whole genome sequencing of Hypsizygus marmoreus.</title>
        <authorList>
            <person name="Choi I.-G."/>
            <person name="Min B."/>
            <person name="Kim J.-G."/>
            <person name="Kim S."/>
            <person name="Oh Y.-L."/>
            <person name="Kong W.-S."/>
            <person name="Park H."/>
            <person name="Jeong J."/>
            <person name="Song E.-S."/>
        </authorList>
    </citation>
    <scope>NUCLEOTIDE SEQUENCE [LARGE SCALE GENOMIC DNA]</scope>
    <source>
        <strain evidence="3">51987-8</strain>
    </source>
</reference>
<comment type="caution">
    <text evidence="3">The sequence shown here is derived from an EMBL/GenBank/DDBJ whole genome shotgun (WGS) entry which is preliminary data.</text>
</comment>
<protein>
    <submittedName>
        <fullName evidence="3">Uncharacterized protein</fullName>
    </submittedName>
</protein>
<feature type="chain" id="PRO_5016810104" evidence="2">
    <location>
        <begin position="19"/>
        <end position="270"/>
    </location>
</feature>
<dbReference type="Proteomes" id="UP000076154">
    <property type="component" value="Unassembled WGS sequence"/>
</dbReference>
<feature type="signal peptide" evidence="2">
    <location>
        <begin position="1"/>
        <end position="18"/>
    </location>
</feature>
<evidence type="ECO:0000313" key="4">
    <source>
        <dbReference type="Proteomes" id="UP000076154"/>
    </source>
</evidence>
<accession>A0A369JXE2</accession>
<dbReference type="OrthoDB" id="2536450at2759"/>
<evidence type="ECO:0000256" key="1">
    <source>
        <dbReference type="SAM" id="Phobius"/>
    </source>
</evidence>